<proteinExistence type="predicted"/>
<dbReference type="SUPFAM" id="SSF53901">
    <property type="entry name" value="Thiolase-like"/>
    <property type="match status" value="1"/>
</dbReference>
<dbReference type="PROSITE" id="PS52004">
    <property type="entry name" value="KS3_2"/>
    <property type="match status" value="1"/>
</dbReference>
<dbReference type="VEuPathDB" id="FungiDB:MAPG_06091"/>
<dbReference type="Pfam" id="PF00698">
    <property type="entry name" value="Acyl_transf_1"/>
    <property type="match status" value="1"/>
</dbReference>
<sequence>MRQGGANTTPGVKRCPAPAYEPIAIIGMGMRLPGGVQDDASYWDLLVNGRDGRCRVPESRYHAEAWVRPPGSSKLSSSAPQVPSTHGYFLTADKDGADPLRRLDSSFWTLGRQEAEALDPQQRLFLEVVHEALETAGLTAASYRGADVGVYVGQMCDDWAGMQRMDRLDHGSARAEVVGDHIVANRASYEFDLRGPSVVVRTACSSSLVALHMACRELQTGGCSAAVVGGVNVMVSPRDTLGMNAQGVLSPSGRCMAFDADADGYARGEGVSAIYIKRLEDALRDGDPVRAVIRATCVSNDGQGGGQGITSPDGEAHERIMRKAYQTARIHDLGRTAMVECHGTGTAVGDPIEAGAVAKLWGKDGIYIGSVKGNIGHSEGASGLSSVMKMVLALEHSTIPPNIHFNTPNPRIPWEDGKLTVPTKATPWPADRLERVSVNSFGIGGTNAHVILESASCAGAMPRPIPGIGVEGSKDAEDVSEHRLLVFSAKHPKALERSADAVREYLADHPAKLGDIAYSLAAHREAYSHRGFAVVGPDQASSIKMEAAGTAPEKQPSVVWVFTGQGAQWAQMGKELLEKEPLVRQRVEHFDRLLASLSDPPSFSVKGEIMKPQGQSRLDQAEYSQPCMAALQLAIVDLLKFWGVKPVAVVGHSSGETAAAYAAGAVTADDAFLLAYHRGQITPALAKAHDGGMAAVGLGKDAVTPFLRPGVIVGCENSPESVTLSGEMNVLTSVMAAITAARPDVLCRRLKVECGYHSQHMSAVADNYWNRVTGPDGVRAQAVEPTVTFYSSVNAGTTTDLSPRHFLDNMLSPVLFDGAVRALLRGLPTIPIFVEIGPHAALSGPIRQIVQSEAAAAFDETQNQYPNKQPQKQQKEVHHTYIPTLVRNRDGMVCLYEAAGKLWRAGVHVQPRDVNPPGGSFVRDMPTYRWNYEGEHWRESRISREWRLRQFPHHELLGSRCHDTGDACPA</sequence>
<dbReference type="Pfam" id="PF00109">
    <property type="entry name" value="ketoacyl-synt"/>
    <property type="match status" value="1"/>
</dbReference>
<dbReference type="CDD" id="cd00833">
    <property type="entry name" value="PKS"/>
    <property type="match status" value="1"/>
</dbReference>
<organism evidence="6">
    <name type="scientific">Magnaporthiopsis poae (strain ATCC 64411 / 73-15)</name>
    <name type="common">Kentucky bluegrass fungus</name>
    <name type="synonym">Magnaporthe poae</name>
    <dbReference type="NCBI Taxonomy" id="644358"/>
    <lineage>
        <taxon>Eukaryota</taxon>
        <taxon>Fungi</taxon>
        <taxon>Dikarya</taxon>
        <taxon>Ascomycota</taxon>
        <taxon>Pezizomycotina</taxon>
        <taxon>Sordariomycetes</taxon>
        <taxon>Sordariomycetidae</taxon>
        <taxon>Magnaporthales</taxon>
        <taxon>Magnaporthaceae</taxon>
        <taxon>Magnaporthiopsis</taxon>
    </lineage>
</organism>
<dbReference type="Pfam" id="PF02801">
    <property type="entry name" value="Ketoacyl-synt_C"/>
    <property type="match status" value="1"/>
</dbReference>
<dbReference type="SUPFAM" id="SSF55048">
    <property type="entry name" value="Probable ACP-binding domain of malonyl-CoA ACP transacylase"/>
    <property type="match status" value="1"/>
</dbReference>
<evidence type="ECO:0000313" key="6">
    <source>
        <dbReference type="EMBL" id="KLU87086.1"/>
    </source>
</evidence>
<dbReference type="PANTHER" id="PTHR43775">
    <property type="entry name" value="FATTY ACID SYNTHASE"/>
    <property type="match status" value="1"/>
</dbReference>
<keyword evidence="2" id="KW-0597">Phosphoprotein</keyword>
<dbReference type="InterPro" id="IPR016039">
    <property type="entry name" value="Thiolase-like"/>
</dbReference>
<dbReference type="Pfam" id="PF16197">
    <property type="entry name" value="KAsynt_C_assoc"/>
    <property type="match status" value="1"/>
</dbReference>
<feature type="non-terminal residue" evidence="6">
    <location>
        <position position="970"/>
    </location>
</feature>
<evidence type="ECO:0000256" key="3">
    <source>
        <dbReference type="ARBA" id="ARBA00022679"/>
    </source>
</evidence>
<dbReference type="Gene3D" id="3.40.47.10">
    <property type="match status" value="1"/>
</dbReference>
<dbReference type="Gene3D" id="3.40.366.10">
    <property type="entry name" value="Malonyl-Coenzyme A Acyl Carrier Protein, domain 2"/>
    <property type="match status" value="1"/>
</dbReference>
<dbReference type="InterPro" id="IPR032821">
    <property type="entry name" value="PKS_assoc"/>
</dbReference>
<dbReference type="InterPro" id="IPR020841">
    <property type="entry name" value="PKS_Beta-ketoAc_synthase_dom"/>
</dbReference>
<reference evidence="6" key="2">
    <citation type="submission" date="2011-03" db="EMBL/GenBank/DDBJ databases">
        <title>Annotation of Magnaporthe poae ATCC 64411.</title>
        <authorList>
            <person name="Ma L.-J."/>
            <person name="Dead R."/>
            <person name="Young S.K."/>
            <person name="Zeng Q."/>
            <person name="Gargeya S."/>
            <person name="Fitzgerald M."/>
            <person name="Haas B."/>
            <person name="Abouelleil A."/>
            <person name="Alvarado L."/>
            <person name="Arachchi H.M."/>
            <person name="Berlin A."/>
            <person name="Brown A."/>
            <person name="Chapman S.B."/>
            <person name="Chen Z."/>
            <person name="Dunbar C."/>
            <person name="Freedman E."/>
            <person name="Gearin G."/>
            <person name="Gellesch M."/>
            <person name="Goldberg J."/>
            <person name="Griggs A."/>
            <person name="Gujja S."/>
            <person name="Heiman D."/>
            <person name="Howarth C."/>
            <person name="Larson L."/>
            <person name="Lui A."/>
            <person name="MacDonald P.J.P."/>
            <person name="Mehta T."/>
            <person name="Montmayeur A."/>
            <person name="Murphy C."/>
            <person name="Neiman D."/>
            <person name="Pearson M."/>
            <person name="Priest M."/>
            <person name="Roberts A."/>
            <person name="Saif S."/>
            <person name="Shea T."/>
            <person name="Shenoy N."/>
            <person name="Sisk P."/>
            <person name="Stolte C."/>
            <person name="Sykes S."/>
            <person name="Yandava C."/>
            <person name="Wortman J."/>
            <person name="Nusbaum C."/>
            <person name="Birren B."/>
        </authorList>
    </citation>
    <scope>NUCLEOTIDE SEQUENCE</scope>
    <source>
        <strain evidence="6">ATCC 64411</strain>
    </source>
</reference>
<evidence type="ECO:0000256" key="4">
    <source>
        <dbReference type="ARBA" id="ARBA00023268"/>
    </source>
</evidence>
<dbReference type="GO" id="GO:0006633">
    <property type="term" value="P:fatty acid biosynthetic process"/>
    <property type="evidence" value="ECO:0007669"/>
    <property type="project" value="TreeGrafter"/>
</dbReference>
<feature type="domain" description="Ketosynthase family 3 (KS3)" evidence="5">
    <location>
        <begin position="20"/>
        <end position="454"/>
    </location>
</feature>
<reference evidence="6" key="1">
    <citation type="submission" date="2010-05" db="EMBL/GenBank/DDBJ databases">
        <title>The Genome Sequence of Magnaporthe poae strain ATCC 64411.</title>
        <authorList>
            <consortium name="The Broad Institute Genome Sequencing Platform"/>
            <consortium name="Broad Institute Genome Sequencing Center for Infectious Disease"/>
            <person name="Ma L.-J."/>
            <person name="Dead R."/>
            <person name="Young S."/>
            <person name="Zeng Q."/>
            <person name="Koehrsen M."/>
            <person name="Alvarado L."/>
            <person name="Berlin A."/>
            <person name="Chapman S.B."/>
            <person name="Chen Z."/>
            <person name="Freedman E."/>
            <person name="Gellesch M."/>
            <person name="Goldberg J."/>
            <person name="Griggs A."/>
            <person name="Gujja S."/>
            <person name="Heilman E.R."/>
            <person name="Heiman D."/>
            <person name="Hepburn T."/>
            <person name="Howarth C."/>
            <person name="Jen D."/>
            <person name="Larson L."/>
            <person name="Mehta T."/>
            <person name="Neiman D."/>
            <person name="Pearson M."/>
            <person name="Roberts A."/>
            <person name="Saif S."/>
            <person name="Shea T."/>
            <person name="Shenoy N."/>
            <person name="Sisk P."/>
            <person name="Stolte C."/>
            <person name="Sykes S."/>
            <person name="Walk T."/>
            <person name="White J."/>
            <person name="Yandava C."/>
            <person name="Haas B."/>
            <person name="Nusbaum C."/>
            <person name="Birren B."/>
        </authorList>
    </citation>
    <scope>NUCLEOTIDE SEQUENCE</scope>
    <source>
        <strain evidence="6">ATCC 64411</strain>
    </source>
</reference>
<keyword evidence="1" id="KW-0596">Phosphopantetheine</keyword>
<keyword evidence="4" id="KW-0511">Multifunctional enzyme</keyword>
<evidence type="ECO:0000259" key="5">
    <source>
        <dbReference type="PROSITE" id="PS52004"/>
    </source>
</evidence>
<dbReference type="GO" id="GO:0044550">
    <property type="term" value="P:secondary metabolite biosynthetic process"/>
    <property type="evidence" value="ECO:0007669"/>
    <property type="project" value="TreeGrafter"/>
</dbReference>
<dbReference type="InterPro" id="IPR050091">
    <property type="entry name" value="PKS_NRPS_Biosynth_Enz"/>
</dbReference>
<dbReference type="SMART" id="SM00825">
    <property type="entry name" value="PKS_KS"/>
    <property type="match status" value="1"/>
</dbReference>
<accession>A0A0H2TZI7</accession>
<dbReference type="PANTHER" id="PTHR43775:SF49">
    <property type="entry name" value="SYNTHASE, PUTATIVE (JCVI)-RELATED"/>
    <property type="match status" value="1"/>
</dbReference>
<dbReference type="AlphaFoldDB" id="A0A0H2TZI7"/>
<dbReference type="SUPFAM" id="SSF52151">
    <property type="entry name" value="FabD/lysophospholipase-like"/>
    <property type="match status" value="1"/>
</dbReference>
<evidence type="ECO:0000256" key="1">
    <source>
        <dbReference type="ARBA" id="ARBA00022450"/>
    </source>
</evidence>
<evidence type="ECO:0000256" key="2">
    <source>
        <dbReference type="ARBA" id="ARBA00022553"/>
    </source>
</evidence>
<dbReference type="InterPro" id="IPR014031">
    <property type="entry name" value="Ketoacyl_synth_C"/>
</dbReference>
<dbReference type="GO" id="GO:0004312">
    <property type="term" value="F:fatty acid synthase activity"/>
    <property type="evidence" value="ECO:0007669"/>
    <property type="project" value="TreeGrafter"/>
</dbReference>
<dbReference type="InterPro" id="IPR016035">
    <property type="entry name" value="Acyl_Trfase/lysoPLipase"/>
</dbReference>
<dbReference type="InterPro" id="IPR016036">
    <property type="entry name" value="Malonyl_transacylase_ACP-bd"/>
</dbReference>
<name>A0A0H2TZI7_MAGP6</name>
<dbReference type="OrthoDB" id="329835at2759"/>
<dbReference type="InterPro" id="IPR001227">
    <property type="entry name" value="Ac_transferase_dom_sf"/>
</dbReference>
<protein>
    <recommendedName>
        <fullName evidence="5">Ketosynthase family 3 (KS3) domain-containing protein</fullName>
    </recommendedName>
</protein>
<dbReference type="SMART" id="SM00827">
    <property type="entry name" value="PKS_AT"/>
    <property type="match status" value="1"/>
</dbReference>
<dbReference type="InterPro" id="IPR014043">
    <property type="entry name" value="Acyl_transferase_dom"/>
</dbReference>
<keyword evidence="3" id="KW-0808">Transferase</keyword>
<dbReference type="InterPro" id="IPR014030">
    <property type="entry name" value="Ketoacyl_synth_N"/>
</dbReference>
<dbReference type="EMBL" id="GL876970">
    <property type="protein sequence ID" value="KLU87086.1"/>
    <property type="molecule type" value="Genomic_DNA"/>
</dbReference>
<gene>
    <name evidence="6" type="ORF">MAPG_06091</name>
</gene>